<keyword evidence="7" id="KW-1185">Reference proteome</keyword>
<evidence type="ECO:0000256" key="3">
    <source>
        <dbReference type="ARBA" id="ARBA00022989"/>
    </source>
</evidence>
<dbReference type="RefSeq" id="WP_006972667.1">
    <property type="nucleotide sequence ID" value="NZ_ABCS01000034.1"/>
</dbReference>
<dbReference type="Pfam" id="PF01124">
    <property type="entry name" value="MAPEG"/>
    <property type="match status" value="1"/>
</dbReference>
<evidence type="ECO:0000256" key="5">
    <source>
        <dbReference type="SAM" id="Phobius"/>
    </source>
</evidence>
<dbReference type="EMBL" id="ABCS01000034">
    <property type="protein sequence ID" value="EDM78181.1"/>
    <property type="molecule type" value="Genomic_DNA"/>
</dbReference>
<name>A6G7H2_9BACT</name>
<dbReference type="AlphaFoldDB" id="A6G7H2"/>
<organism evidence="6 7">
    <name type="scientific">Plesiocystis pacifica SIR-1</name>
    <dbReference type="NCBI Taxonomy" id="391625"/>
    <lineage>
        <taxon>Bacteria</taxon>
        <taxon>Pseudomonadati</taxon>
        <taxon>Myxococcota</taxon>
        <taxon>Polyangia</taxon>
        <taxon>Nannocystales</taxon>
        <taxon>Nannocystaceae</taxon>
        <taxon>Plesiocystis</taxon>
    </lineage>
</organism>
<keyword evidence="2 5" id="KW-0812">Transmembrane</keyword>
<dbReference type="Gene3D" id="1.20.120.550">
    <property type="entry name" value="Membrane associated eicosanoid/glutathione metabolism-like domain"/>
    <property type="match status" value="1"/>
</dbReference>
<keyword evidence="4 5" id="KW-0472">Membrane</keyword>
<dbReference type="STRING" id="391625.PPSIR1_00570"/>
<comment type="subcellular location">
    <subcellularLocation>
        <location evidence="1">Membrane</location>
    </subcellularLocation>
</comment>
<sequence>MPTLVAAPLYAAILGLLVIVLAAGVIRLRRSRKVSLGSGGDGELEGRIRAHANLIEYAPITLLLLALFEVNDGNVYVAHAVGVTLVLGRVIHAWALPRYGTNPAATQGRVAGMILTFLALAAVAIANVAVVVLGMVGGS</sequence>
<evidence type="ECO:0000256" key="1">
    <source>
        <dbReference type="ARBA" id="ARBA00004370"/>
    </source>
</evidence>
<evidence type="ECO:0000313" key="6">
    <source>
        <dbReference type="EMBL" id="EDM78181.1"/>
    </source>
</evidence>
<gene>
    <name evidence="6" type="ORF">PPSIR1_00570</name>
</gene>
<feature type="transmembrane region" description="Helical" evidence="5">
    <location>
        <begin position="6"/>
        <end position="26"/>
    </location>
</feature>
<evidence type="ECO:0000256" key="4">
    <source>
        <dbReference type="ARBA" id="ARBA00023136"/>
    </source>
</evidence>
<dbReference type="PANTHER" id="PTHR35814:SF1">
    <property type="entry name" value="GLUTATHIONE S-TRANSFERASE-RELATED"/>
    <property type="match status" value="1"/>
</dbReference>
<dbReference type="GO" id="GO:0016020">
    <property type="term" value="C:membrane"/>
    <property type="evidence" value="ECO:0007669"/>
    <property type="project" value="UniProtKB-SubCell"/>
</dbReference>
<keyword evidence="3 5" id="KW-1133">Transmembrane helix</keyword>
<comment type="caution">
    <text evidence="6">The sequence shown here is derived from an EMBL/GenBank/DDBJ whole genome shotgun (WGS) entry which is preliminary data.</text>
</comment>
<dbReference type="GO" id="GO:0016740">
    <property type="term" value="F:transferase activity"/>
    <property type="evidence" value="ECO:0007669"/>
    <property type="project" value="UniProtKB-KW"/>
</dbReference>
<dbReference type="PANTHER" id="PTHR35814">
    <property type="match status" value="1"/>
</dbReference>
<dbReference type="SUPFAM" id="SSF161084">
    <property type="entry name" value="MAPEG domain-like"/>
    <property type="match status" value="1"/>
</dbReference>
<dbReference type="InterPro" id="IPR023352">
    <property type="entry name" value="MAPEG-like_dom_sf"/>
</dbReference>
<dbReference type="InterPro" id="IPR001129">
    <property type="entry name" value="Membr-assoc_MAPEG"/>
</dbReference>
<feature type="transmembrane region" description="Helical" evidence="5">
    <location>
        <begin position="108"/>
        <end position="136"/>
    </location>
</feature>
<feature type="transmembrane region" description="Helical" evidence="5">
    <location>
        <begin position="76"/>
        <end position="96"/>
    </location>
</feature>
<protein>
    <submittedName>
        <fullName evidence="6">Uncharacterized relative of glutathione S-transferase</fullName>
    </submittedName>
</protein>
<reference evidence="6 7" key="1">
    <citation type="submission" date="2007-06" db="EMBL/GenBank/DDBJ databases">
        <authorList>
            <person name="Shimkets L."/>
            <person name="Ferriera S."/>
            <person name="Johnson J."/>
            <person name="Kravitz S."/>
            <person name="Beeson K."/>
            <person name="Sutton G."/>
            <person name="Rogers Y.-H."/>
            <person name="Friedman R."/>
            <person name="Frazier M."/>
            <person name="Venter J.C."/>
        </authorList>
    </citation>
    <scope>NUCLEOTIDE SEQUENCE [LARGE SCALE GENOMIC DNA]</scope>
    <source>
        <strain evidence="6 7">SIR-1</strain>
    </source>
</reference>
<evidence type="ECO:0000313" key="7">
    <source>
        <dbReference type="Proteomes" id="UP000005801"/>
    </source>
</evidence>
<dbReference type="Proteomes" id="UP000005801">
    <property type="component" value="Unassembled WGS sequence"/>
</dbReference>
<keyword evidence="6" id="KW-0808">Transferase</keyword>
<dbReference type="eggNOG" id="COG3788">
    <property type="taxonomic scope" value="Bacteria"/>
</dbReference>
<accession>A6G7H2</accession>
<proteinExistence type="predicted"/>
<dbReference type="OrthoDB" id="8537976at2"/>
<evidence type="ECO:0000256" key="2">
    <source>
        <dbReference type="ARBA" id="ARBA00022692"/>
    </source>
</evidence>